<dbReference type="AlphaFoldDB" id="A0A210Q8Z6"/>
<dbReference type="EMBL" id="NEDP02004556">
    <property type="protein sequence ID" value="OWF45213.1"/>
    <property type="molecule type" value="Genomic_DNA"/>
</dbReference>
<dbReference type="STRING" id="6573.A0A210Q8Z6"/>
<comment type="caution">
    <text evidence="2">The sequence shown here is derived from an EMBL/GenBank/DDBJ whole genome shotgun (WGS) entry which is preliminary data.</text>
</comment>
<evidence type="ECO:0000313" key="3">
    <source>
        <dbReference type="Proteomes" id="UP000242188"/>
    </source>
</evidence>
<dbReference type="OrthoDB" id="6141539at2759"/>
<evidence type="ECO:0000313" key="2">
    <source>
        <dbReference type="EMBL" id="OWF45213.1"/>
    </source>
</evidence>
<name>A0A210Q8Z6_MIZYE</name>
<protein>
    <recommendedName>
        <fullName evidence="1">Integrase core domain-containing protein</fullName>
    </recommendedName>
</protein>
<proteinExistence type="predicted"/>
<dbReference type="Proteomes" id="UP000242188">
    <property type="component" value="Unassembled WGS sequence"/>
</dbReference>
<dbReference type="Pfam" id="PF24764">
    <property type="entry name" value="rva_4"/>
    <property type="match status" value="1"/>
</dbReference>
<dbReference type="PANTHER" id="PTHR46791">
    <property type="entry name" value="EXPRESSED PROTEIN"/>
    <property type="match status" value="1"/>
</dbReference>
<accession>A0A210Q8Z6</accession>
<dbReference type="InterPro" id="IPR058913">
    <property type="entry name" value="Integrase_dom_put"/>
</dbReference>
<evidence type="ECO:0000259" key="1">
    <source>
        <dbReference type="Pfam" id="PF24764"/>
    </source>
</evidence>
<feature type="domain" description="Integrase core" evidence="1">
    <location>
        <begin position="120"/>
        <end position="222"/>
    </location>
</feature>
<gene>
    <name evidence="2" type="ORF">KP79_PYT23580</name>
</gene>
<organism evidence="2 3">
    <name type="scientific">Mizuhopecten yessoensis</name>
    <name type="common">Japanese scallop</name>
    <name type="synonym">Patinopecten yessoensis</name>
    <dbReference type="NCBI Taxonomy" id="6573"/>
    <lineage>
        <taxon>Eukaryota</taxon>
        <taxon>Metazoa</taxon>
        <taxon>Spiralia</taxon>
        <taxon>Lophotrochozoa</taxon>
        <taxon>Mollusca</taxon>
        <taxon>Bivalvia</taxon>
        <taxon>Autobranchia</taxon>
        <taxon>Pteriomorphia</taxon>
        <taxon>Pectinida</taxon>
        <taxon>Pectinoidea</taxon>
        <taxon>Pectinidae</taxon>
        <taxon>Mizuhopecten</taxon>
    </lineage>
</organism>
<keyword evidence="3" id="KW-1185">Reference proteome</keyword>
<dbReference type="PANTHER" id="PTHR46791:SF13">
    <property type="entry name" value="CLR5 DOMAIN-CONTAINING PROTEIN"/>
    <property type="match status" value="1"/>
</dbReference>
<sequence length="222" mass="25544">MDRDIAAALYFHMGFTYMEILGALAVNHRIVISLRTLKRLLSRQNLFRRKHYTAIIDIALFINKELHGSGCMHGYRWMHRKCLHSGMTVSRKVVCSLVHILDPKGIEISKKDRLKRRRYFAKGPNYLWHVDSYDKLKPFGLCINGCIDGFSRRIIWLNVYHTSSNPRVIAGFYMDAVSELGGCPQLVRGDMGIENGHLARMQTLLSGEESFLYGASMHNQRI</sequence>
<reference evidence="2 3" key="1">
    <citation type="journal article" date="2017" name="Nat. Ecol. Evol.">
        <title>Scallop genome provides insights into evolution of bilaterian karyotype and development.</title>
        <authorList>
            <person name="Wang S."/>
            <person name="Zhang J."/>
            <person name="Jiao W."/>
            <person name="Li J."/>
            <person name="Xun X."/>
            <person name="Sun Y."/>
            <person name="Guo X."/>
            <person name="Huan P."/>
            <person name="Dong B."/>
            <person name="Zhang L."/>
            <person name="Hu X."/>
            <person name="Sun X."/>
            <person name="Wang J."/>
            <person name="Zhao C."/>
            <person name="Wang Y."/>
            <person name="Wang D."/>
            <person name="Huang X."/>
            <person name="Wang R."/>
            <person name="Lv J."/>
            <person name="Li Y."/>
            <person name="Zhang Z."/>
            <person name="Liu B."/>
            <person name="Lu W."/>
            <person name="Hui Y."/>
            <person name="Liang J."/>
            <person name="Zhou Z."/>
            <person name="Hou R."/>
            <person name="Li X."/>
            <person name="Liu Y."/>
            <person name="Li H."/>
            <person name="Ning X."/>
            <person name="Lin Y."/>
            <person name="Zhao L."/>
            <person name="Xing Q."/>
            <person name="Dou J."/>
            <person name="Li Y."/>
            <person name="Mao J."/>
            <person name="Guo H."/>
            <person name="Dou H."/>
            <person name="Li T."/>
            <person name="Mu C."/>
            <person name="Jiang W."/>
            <person name="Fu Q."/>
            <person name="Fu X."/>
            <person name="Miao Y."/>
            <person name="Liu J."/>
            <person name="Yu Q."/>
            <person name="Li R."/>
            <person name="Liao H."/>
            <person name="Li X."/>
            <person name="Kong Y."/>
            <person name="Jiang Z."/>
            <person name="Chourrout D."/>
            <person name="Li R."/>
            <person name="Bao Z."/>
        </authorList>
    </citation>
    <scope>NUCLEOTIDE SEQUENCE [LARGE SCALE GENOMIC DNA]</scope>
    <source>
        <strain evidence="2 3">PY_sf001</strain>
    </source>
</reference>